<proteinExistence type="predicted"/>
<dbReference type="AlphaFoldDB" id="A0AAE1BAR9"/>
<keyword evidence="2" id="KW-1185">Reference proteome</keyword>
<gene>
    <name evidence="1" type="ORF">RRG08_020015</name>
</gene>
<organism evidence="1 2">
    <name type="scientific">Elysia crispata</name>
    <name type="common">lettuce slug</name>
    <dbReference type="NCBI Taxonomy" id="231223"/>
    <lineage>
        <taxon>Eukaryota</taxon>
        <taxon>Metazoa</taxon>
        <taxon>Spiralia</taxon>
        <taxon>Lophotrochozoa</taxon>
        <taxon>Mollusca</taxon>
        <taxon>Gastropoda</taxon>
        <taxon>Heterobranchia</taxon>
        <taxon>Euthyneura</taxon>
        <taxon>Panpulmonata</taxon>
        <taxon>Sacoglossa</taxon>
        <taxon>Placobranchoidea</taxon>
        <taxon>Plakobranchidae</taxon>
        <taxon>Elysia</taxon>
    </lineage>
</organism>
<dbReference type="Proteomes" id="UP001283361">
    <property type="component" value="Unassembled WGS sequence"/>
</dbReference>
<evidence type="ECO:0000313" key="2">
    <source>
        <dbReference type="Proteomes" id="UP001283361"/>
    </source>
</evidence>
<sequence>MGRGGVNNLTQLVQDFNGFSLLVPVFGEILSLHCLHCSHLLFRTVQSLPEDYLRAVICASLTAGRSSGGSHFCCRCAHMLIAHKYCSESGDCQL</sequence>
<evidence type="ECO:0000313" key="1">
    <source>
        <dbReference type="EMBL" id="KAK3802914.1"/>
    </source>
</evidence>
<accession>A0AAE1BAR9</accession>
<name>A0AAE1BAR9_9GAST</name>
<comment type="caution">
    <text evidence="1">The sequence shown here is derived from an EMBL/GenBank/DDBJ whole genome shotgun (WGS) entry which is preliminary data.</text>
</comment>
<dbReference type="EMBL" id="JAWDGP010000205">
    <property type="protein sequence ID" value="KAK3802914.1"/>
    <property type="molecule type" value="Genomic_DNA"/>
</dbReference>
<reference evidence="1" key="1">
    <citation type="journal article" date="2023" name="G3 (Bethesda)">
        <title>A reference genome for the long-term kleptoplast-retaining sea slug Elysia crispata morphotype clarki.</title>
        <authorList>
            <person name="Eastman K.E."/>
            <person name="Pendleton A.L."/>
            <person name="Shaikh M.A."/>
            <person name="Suttiyut T."/>
            <person name="Ogas R."/>
            <person name="Tomko P."/>
            <person name="Gavelis G."/>
            <person name="Widhalm J.R."/>
            <person name="Wisecaver J.H."/>
        </authorList>
    </citation>
    <scope>NUCLEOTIDE SEQUENCE</scope>
    <source>
        <strain evidence="1">ECLA1</strain>
    </source>
</reference>
<protein>
    <submittedName>
        <fullName evidence="1">Uncharacterized protein</fullName>
    </submittedName>
</protein>